<protein>
    <submittedName>
        <fullName evidence="3">F-box domain-containing protein</fullName>
    </submittedName>
</protein>
<dbReference type="InterPro" id="IPR001810">
    <property type="entry name" value="F-box_dom"/>
</dbReference>
<dbReference type="Pfam" id="PF12937">
    <property type="entry name" value="F-box-like"/>
    <property type="match status" value="1"/>
</dbReference>
<dbReference type="RefSeq" id="XP_028469399.1">
    <property type="nucleotide sequence ID" value="XM_028612810.1"/>
</dbReference>
<dbReference type="PROSITE" id="PS50181">
    <property type="entry name" value="FBOX"/>
    <property type="match status" value="1"/>
</dbReference>
<organism evidence="3 4">
    <name type="scientific">Sodiomyces alkalinus (strain CBS 110278 / VKM F-3762 / F11)</name>
    <name type="common">Alkaliphilic filamentous fungus</name>
    <dbReference type="NCBI Taxonomy" id="1314773"/>
    <lineage>
        <taxon>Eukaryota</taxon>
        <taxon>Fungi</taxon>
        <taxon>Dikarya</taxon>
        <taxon>Ascomycota</taxon>
        <taxon>Pezizomycotina</taxon>
        <taxon>Sordariomycetes</taxon>
        <taxon>Hypocreomycetidae</taxon>
        <taxon>Glomerellales</taxon>
        <taxon>Plectosphaerellaceae</taxon>
        <taxon>Sodiomyces</taxon>
    </lineage>
</organism>
<reference evidence="3 4" key="1">
    <citation type="journal article" date="2018" name="Mol. Ecol.">
        <title>The obligate alkalophilic soda-lake fungus Sodiomyces alkalinus has shifted to a protein diet.</title>
        <authorList>
            <person name="Grum-Grzhimaylo A.A."/>
            <person name="Falkoski D.L."/>
            <person name="van den Heuvel J."/>
            <person name="Valero-Jimenez C.A."/>
            <person name="Min B."/>
            <person name="Choi I.G."/>
            <person name="Lipzen A."/>
            <person name="Daum C.G."/>
            <person name="Aanen D.K."/>
            <person name="Tsang A."/>
            <person name="Henrissat B."/>
            <person name="Bilanenko E.N."/>
            <person name="de Vries R.P."/>
            <person name="van Kan J.A.L."/>
            <person name="Grigoriev I.V."/>
            <person name="Debets A.J.M."/>
        </authorList>
    </citation>
    <scope>NUCLEOTIDE SEQUENCE [LARGE SCALE GENOMIC DNA]</scope>
    <source>
        <strain evidence="3 4">F11</strain>
    </source>
</reference>
<dbReference type="SUPFAM" id="SSF50998">
    <property type="entry name" value="Quinoprotein alcohol dehydrogenase-like"/>
    <property type="match status" value="1"/>
</dbReference>
<gene>
    <name evidence="3" type="ORF">SODALDRAFT_338861</name>
</gene>
<dbReference type="InterPro" id="IPR011047">
    <property type="entry name" value="Quinoprotein_ADH-like_sf"/>
</dbReference>
<dbReference type="InterPro" id="IPR036047">
    <property type="entry name" value="F-box-like_dom_sf"/>
</dbReference>
<evidence type="ECO:0000313" key="4">
    <source>
        <dbReference type="Proteomes" id="UP000272025"/>
    </source>
</evidence>
<dbReference type="GeneID" id="39581288"/>
<evidence type="ECO:0000259" key="2">
    <source>
        <dbReference type="PROSITE" id="PS50181"/>
    </source>
</evidence>
<evidence type="ECO:0000256" key="1">
    <source>
        <dbReference type="SAM" id="MobiDB-lite"/>
    </source>
</evidence>
<keyword evidence="4" id="KW-1185">Reference proteome</keyword>
<feature type="region of interest" description="Disordered" evidence="1">
    <location>
        <begin position="458"/>
        <end position="490"/>
    </location>
</feature>
<sequence length="630" mass="69751">MQRLKLHMYSFSTSNSLTYLTLRRMLARCKRQRALRECDGPSHTKRHCIPEVCPSPPSTSQDTRDRLSSLSDEIVLRIFSYLSIPTLLDVSLVSHHLNRLASDSHIWRAHYYSRFVLPRALRIPGFRDGSKRHGSRLHYSARRTFWADGGGGRQGGLVDMGRRGTGGDGPSVDWKRQYKLRHNWARGKATVEELDMSGDETAPRRTLVKVVEGIAVTADTSSGLRAWDLRTKAQIVQTALQDDDDQVPEPTCLAVDDQLLGVGKLDICLGFLDGSFGIWRLDLRRNEMERRYRHVKSSSGELIGVAYQHPFLLTATDSVLISLYDFDGAFHDRKTPVRRRKVRPSSRTPGVGSGAGILDIGYESDESDELVEDDTAGNSASLPSPLLVTSLKSHTSRAPLALSIRRMASSVVASIAYTFLNREGWSIGIQDLHIRQSQTDRSEVASSRLAYALPVRSSQGYASPPATPSRQPEGSLLRSPNSTTASPDGPTRLCYSHPYLLATLPDNTLVLHVCTSNATALSMSPGIRLWGHTSGISDAEITARGKAVSVSCRGEEIRVWELEGRAGGNSIEVRPSVNQDDRDLGGGEELAVRADEWDNRRNWVGFDDEMVIVLKEARGGRESLVVYDFT</sequence>
<dbReference type="AlphaFoldDB" id="A0A3N2Q494"/>
<dbReference type="Pfam" id="PF25499">
    <property type="entry name" value="Beta-prop_pof12"/>
    <property type="match status" value="1"/>
</dbReference>
<proteinExistence type="predicted"/>
<dbReference type="Proteomes" id="UP000272025">
    <property type="component" value="Unassembled WGS sequence"/>
</dbReference>
<accession>A0A3N2Q494</accession>
<feature type="compositionally biased region" description="Polar residues" evidence="1">
    <location>
        <begin position="468"/>
        <end position="486"/>
    </location>
</feature>
<dbReference type="SMART" id="SM00256">
    <property type="entry name" value="FBOX"/>
    <property type="match status" value="1"/>
</dbReference>
<feature type="domain" description="F-box" evidence="2">
    <location>
        <begin position="64"/>
        <end position="110"/>
    </location>
</feature>
<dbReference type="SUPFAM" id="SSF81383">
    <property type="entry name" value="F-box domain"/>
    <property type="match status" value="1"/>
</dbReference>
<name>A0A3N2Q494_SODAK</name>
<dbReference type="EMBL" id="ML119052">
    <property type="protein sequence ID" value="ROT41593.1"/>
    <property type="molecule type" value="Genomic_DNA"/>
</dbReference>
<dbReference type="STRING" id="1314773.A0A3N2Q494"/>
<dbReference type="Gene3D" id="1.20.1280.50">
    <property type="match status" value="1"/>
</dbReference>
<dbReference type="OrthoDB" id="3219396at2759"/>
<evidence type="ECO:0000313" key="3">
    <source>
        <dbReference type="EMBL" id="ROT41593.1"/>
    </source>
</evidence>